<dbReference type="SUPFAM" id="SSF52283">
    <property type="entry name" value="Formate/glycerate dehydrogenase catalytic domain-like"/>
    <property type="match status" value="1"/>
</dbReference>
<dbReference type="InterPro" id="IPR006139">
    <property type="entry name" value="D-isomer_2_OHA_DH_cat_dom"/>
</dbReference>
<evidence type="ECO:0000313" key="4">
    <source>
        <dbReference type="Proteomes" id="UP000324705"/>
    </source>
</evidence>
<dbReference type="Proteomes" id="UP000324705">
    <property type="component" value="Chromosome 2B"/>
</dbReference>
<evidence type="ECO:0000313" key="3">
    <source>
        <dbReference type="EMBL" id="VAH53831.1"/>
    </source>
</evidence>
<proteinExistence type="predicted"/>
<feature type="domain" description="D-isomer specific 2-hydroxyacid dehydrogenase catalytic" evidence="2">
    <location>
        <begin position="44"/>
        <end position="91"/>
    </location>
</feature>
<protein>
    <recommendedName>
        <fullName evidence="2">D-isomer specific 2-hydroxyacid dehydrogenase catalytic domain-containing protein</fullName>
    </recommendedName>
</protein>
<evidence type="ECO:0000256" key="1">
    <source>
        <dbReference type="SAM" id="MobiDB-lite"/>
    </source>
</evidence>
<feature type="compositionally biased region" description="Basic residues" evidence="1">
    <location>
        <begin position="91"/>
        <end position="106"/>
    </location>
</feature>
<reference evidence="3 4" key="1">
    <citation type="submission" date="2017-09" db="EMBL/GenBank/DDBJ databases">
        <authorList>
            <consortium name="International Durum Wheat Genome Sequencing Consortium (IDWGSC)"/>
            <person name="Milanesi L."/>
        </authorList>
    </citation>
    <scope>NUCLEOTIDE SEQUENCE [LARGE SCALE GENOMIC DNA]</scope>
    <source>
        <strain evidence="4">cv. Svevo</strain>
    </source>
</reference>
<keyword evidence="4" id="KW-1185">Reference proteome</keyword>
<name>A0A9R1Q1V1_TRITD</name>
<dbReference type="AlphaFoldDB" id="A0A9R1Q1V1"/>
<accession>A0A9R1Q1V1</accession>
<dbReference type="Gene3D" id="3.40.50.720">
    <property type="entry name" value="NAD(P)-binding Rossmann-like Domain"/>
    <property type="match status" value="1"/>
</dbReference>
<dbReference type="GO" id="GO:0016616">
    <property type="term" value="F:oxidoreductase activity, acting on the CH-OH group of donors, NAD or NADP as acceptor"/>
    <property type="evidence" value="ECO:0007669"/>
    <property type="project" value="InterPro"/>
</dbReference>
<gene>
    <name evidence="3" type="ORF">TRITD_2Bv1G249110</name>
</gene>
<organism evidence="3 4">
    <name type="scientific">Triticum turgidum subsp. durum</name>
    <name type="common">Durum wheat</name>
    <name type="synonym">Triticum durum</name>
    <dbReference type="NCBI Taxonomy" id="4567"/>
    <lineage>
        <taxon>Eukaryota</taxon>
        <taxon>Viridiplantae</taxon>
        <taxon>Streptophyta</taxon>
        <taxon>Embryophyta</taxon>
        <taxon>Tracheophyta</taxon>
        <taxon>Spermatophyta</taxon>
        <taxon>Magnoliopsida</taxon>
        <taxon>Liliopsida</taxon>
        <taxon>Poales</taxon>
        <taxon>Poaceae</taxon>
        <taxon>BOP clade</taxon>
        <taxon>Pooideae</taxon>
        <taxon>Triticodae</taxon>
        <taxon>Triticeae</taxon>
        <taxon>Triticinae</taxon>
        <taxon>Triticum</taxon>
    </lineage>
</organism>
<dbReference type="EMBL" id="LT934114">
    <property type="protein sequence ID" value="VAH53831.1"/>
    <property type="molecule type" value="Genomic_DNA"/>
</dbReference>
<sequence length="113" mass="12801">MVLPSITTMESLGVLLLHPMNGYLEQELDRLFRFWDSPPDGGAKFLRAVVGNTGRNADAALIDALPSLENVASSVGIDRIDLTKCRERGIHAHRRAHRRRRPRHLRGKEDHAW</sequence>
<dbReference type="GO" id="GO:0051287">
    <property type="term" value="F:NAD binding"/>
    <property type="evidence" value="ECO:0007669"/>
    <property type="project" value="InterPro"/>
</dbReference>
<dbReference type="Gramene" id="TRITD2Bv1G249110.1">
    <property type="protein sequence ID" value="TRITD2Bv1G249110.1"/>
    <property type="gene ID" value="TRITD2Bv1G249110"/>
</dbReference>
<feature type="region of interest" description="Disordered" evidence="1">
    <location>
        <begin position="91"/>
        <end position="113"/>
    </location>
</feature>
<evidence type="ECO:0000259" key="2">
    <source>
        <dbReference type="Pfam" id="PF00389"/>
    </source>
</evidence>
<dbReference type="Pfam" id="PF00389">
    <property type="entry name" value="2-Hacid_dh"/>
    <property type="match status" value="1"/>
</dbReference>